<accession>A0AAW1HCJ2</accession>
<evidence type="ECO:0000313" key="3">
    <source>
        <dbReference type="Proteomes" id="UP001443914"/>
    </source>
</evidence>
<reference evidence="2" key="1">
    <citation type="submission" date="2024-03" db="EMBL/GenBank/DDBJ databases">
        <title>WGS assembly of Saponaria officinalis var. Norfolk2.</title>
        <authorList>
            <person name="Jenkins J."/>
            <person name="Shu S."/>
            <person name="Grimwood J."/>
            <person name="Barry K."/>
            <person name="Goodstein D."/>
            <person name="Schmutz J."/>
            <person name="Leebens-Mack J."/>
            <person name="Osbourn A."/>
        </authorList>
    </citation>
    <scope>NUCLEOTIDE SEQUENCE [LARGE SCALE GENOMIC DNA]</scope>
    <source>
        <strain evidence="2">JIC</strain>
    </source>
</reference>
<dbReference type="Pfam" id="PF10354">
    <property type="entry name" value="BMT5-like"/>
    <property type="match status" value="1"/>
</dbReference>
<proteinExistence type="predicted"/>
<dbReference type="PANTHER" id="PTHR11538:SF70">
    <property type="entry name" value="25S RRNA (URIDINE-N(3))-METHYLTRANSFERASE BMT5-LIKE DOMAIN-CONTAINING PROTEIN"/>
    <property type="match status" value="1"/>
</dbReference>
<feature type="domain" description="25S rRNA (uridine-N(3))-methyltransferase BMT5-like" evidence="1">
    <location>
        <begin position="185"/>
        <end position="346"/>
    </location>
</feature>
<dbReference type="Proteomes" id="UP001443914">
    <property type="component" value="Unassembled WGS sequence"/>
</dbReference>
<dbReference type="GO" id="GO:0005737">
    <property type="term" value="C:cytoplasm"/>
    <property type="evidence" value="ECO:0007669"/>
    <property type="project" value="TreeGrafter"/>
</dbReference>
<protein>
    <recommendedName>
        <fullName evidence="1">25S rRNA (uridine-N(3))-methyltransferase BMT5-like domain-containing protein</fullName>
    </recommendedName>
</protein>
<dbReference type="GO" id="GO:0070042">
    <property type="term" value="F:rRNA (uridine-N3-)-methyltransferase activity"/>
    <property type="evidence" value="ECO:0007669"/>
    <property type="project" value="InterPro"/>
</dbReference>
<dbReference type="GO" id="GO:0070475">
    <property type="term" value="P:rRNA base methylation"/>
    <property type="evidence" value="ECO:0007669"/>
    <property type="project" value="InterPro"/>
</dbReference>
<evidence type="ECO:0000313" key="2">
    <source>
        <dbReference type="EMBL" id="KAK9673772.1"/>
    </source>
</evidence>
<organism evidence="2 3">
    <name type="scientific">Saponaria officinalis</name>
    <name type="common">Common soapwort</name>
    <name type="synonym">Lychnis saponaria</name>
    <dbReference type="NCBI Taxonomy" id="3572"/>
    <lineage>
        <taxon>Eukaryota</taxon>
        <taxon>Viridiplantae</taxon>
        <taxon>Streptophyta</taxon>
        <taxon>Embryophyta</taxon>
        <taxon>Tracheophyta</taxon>
        <taxon>Spermatophyta</taxon>
        <taxon>Magnoliopsida</taxon>
        <taxon>eudicotyledons</taxon>
        <taxon>Gunneridae</taxon>
        <taxon>Pentapetalae</taxon>
        <taxon>Caryophyllales</taxon>
        <taxon>Caryophyllaceae</taxon>
        <taxon>Caryophylleae</taxon>
        <taxon>Saponaria</taxon>
    </lineage>
</organism>
<evidence type="ECO:0000259" key="1">
    <source>
        <dbReference type="Pfam" id="PF10354"/>
    </source>
</evidence>
<dbReference type="EMBL" id="JBDFQZ010000012">
    <property type="protein sequence ID" value="KAK9673772.1"/>
    <property type="molecule type" value="Genomic_DNA"/>
</dbReference>
<dbReference type="PANTHER" id="PTHR11538">
    <property type="entry name" value="PHENYLALANYL-TRNA SYNTHETASE"/>
    <property type="match status" value="1"/>
</dbReference>
<sequence length="370" mass="42359">MGQVLSYIWRCVRPVRPWPKLEDDQRRIPHNNDQSNPFEQDSHYIAIPDADTTRGIVSRLNPDVTSSSQKRVRTPREHFVVVDLSNVDEKNDSAELEEEESQEITQVIVKKEVIAEVLVTRSELTYVPRETVQKTHVPRETVQKTHVPRETVHKTHVPRETVQKTHVPRETVKKIGPYTSKQQILLVGEGDFSFSASLAVAFGCASNMIATSLNSQEFLKKHYSMFPQNKMALEVRGGIVLHAVDATNLINHLLGSLRFDRIIFNFPHAGCFGRTDHDIRKNRELIKSFLGCAKKILNREGEIHITHKSNGFFRQWNIPKLGLDQGLHLIREIEFIRSRYAGYHTKFGFGGDKDFDCNPSKTYMFGVHPA</sequence>
<gene>
    <name evidence="2" type="ORF">RND81_12G188400</name>
</gene>
<dbReference type="AlphaFoldDB" id="A0AAW1HCJ2"/>
<dbReference type="InterPro" id="IPR019446">
    <property type="entry name" value="BMT5-like"/>
</dbReference>
<name>A0AAW1HCJ2_SAPOF</name>
<comment type="caution">
    <text evidence="2">The sequence shown here is derived from an EMBL/GenBank/DDBJ whole genome shotgun (WGS) entry which is preliminary data.</text>
</comment>
<keyword evidence="3" id="KW-1185">Reference proteome</keyword>